<name>A0A0V1MBZ7_9BILA</name>
<dbReference type="Proteomes" id="UP000054843">
    <property type="component" value="Unassembled WGS sequence"/>
</dbReference>
<comment type="caution">
    <text evidence="1">The sequence shown here is derived from an EMBL/GenBank/DDBJ whole genome shotgun (WGS) entry which is preliminary data.</text>
</comment>
<protein>
    <submittedName>
        <fullName evidence="1">Uncharacterized protein</fullName>
    </submittedName>
</protein>
<dbReference type="AlphaFoldDB" id="A0A0V1MBZ7"/>
<reference evidence="1 2" key="1">
    <citation type="submission" date="2015-01" db="EMBL/GenBank/DDBJ databases">
        <title>Evolution of Trichinella species and genotypes.</title>
        <authorList>
            <person name="Korhonen P.K."/>
            <person name="Edoardo P."/>
            <person name="Giuseppe L.R."/>
            <person name="Gasser R.B."/>
        </authorList>
    </citation>
    <scope>NUCLEOTIDE SEQUENCE [LARGE SCALE GENOMIC DNA]</scope>
    <source>
        <strain evidence="1">ISS1980</strain>
    </source>
</reference>
<gene>
    <name evidence="1" type="ORF">T10_10240</name>
</gene>
<sequence>MQKILFNCDDLLDQSCNGSVVLSKDVNKSKKVGLNAIRRTAYAEQFDIFEGKFGMSLIQLKHKECRKLVMNFLKFDKTLESLLVYRKKNSGYDIWAVEDF</sequence>
<organism evidence="1 2">
    <name type="scientific">Trichinella papuae</name>
    <dbReference type="NCBI Taxonomy" id="268474"/>
    <lineage>
        <taxon>Eukaryota</taxon>
        <taxon>Metazoa</taxon>
        <taxon>Ecdysozoa</taxon>
        <taxon>Nematoda</taxon>
        <taxon>Enoplea</taxon>
        <taxon>Dorylaimia</taxon>
        <taxon>Trichinellida</taxon>
        <taxon>Trichinellidae</taxon>
        <taxon>Trichinella</taxon>
    </lineage>
</organism>
<keyword evidence="2" id="KW-1185">Reference proteome</keyword>
<evidence type="ECO:0000313" key="1">
    <source>
        <dbReference type="EMBL" id="KRZ69107.1"/>
    </source>
</evidence>
<evidence type="ECO:0000313" key="2">
    <source>
        <dbReference type="Proteomes" id="UP000054843"/>
    </source>
</evidence>
<proteinExistence type="predicted"/>
<dbReference type="OrthoDB" id="10453601at2759"/>
<accession>A0A0V1MBZ7</accession>
<dbReference type="EMBL" id="JYDO01000145">
    <property type="protein sequence ID" value="KRZ69107.1"/>
    <property type="molecule type" value="Genomic_DNA"/>
</dbReference>